<evidence type="ECO:0000313" key="2">
    <source>
        <dbReference type="EMBL" id="NJP91620.1"/>
    </source>
</evidence>
<dbReference type="InterPro" id="IPR006179">
    <property type="entry name" value="5_nucleotidase/apyrase"/>
</dbReference>
<comment type="caution">
    <text evidence="2">The sequence shown here is derived from an EMBL/GenBank/DDBJ whole genome shotgun (WGS) entry which is preliminary data.</text>
</comment>
<accession>A0ABX1B1A2</accession>
<dbReference type="Pfam" id="PF00149">
    <property type="entry name" value="Metallophos"/>
    <property type="match status" value="1"/>
</dbReference>
<proteinExistence type="predicted"/>
<dbReference type="SUPFAM" id="SSF56300">
    <property type="entry name" value="Metallo-dependent phosphatases"/>
    <property type="match status" value="1"/>
</dbReference>
<reference evidence="2 3" key="1">
    <citation type="submission" date="2020-03" db="EMBL/GenBank/DDBJ databases">
        <title>WGS of actinomycetes isolated from Thailand.</title>
        <authorList>
            <person name="Thawai C."/>
        </authorList>
    </citation>
    <scope>NUCLEOTIDE SEQUENCE [LARGE SCALE GENOMIC DNA]</scope>
    <source>
        <strain evidence="2 3">FMUSA5-5</strain>
    </source>
</reference>
<dbReference type="EMBL" id="JAATEP010000012">
    <property type="protein sequence ID" value="NJP91620.1"/>
    <property type="molecule type" value="Genomic_DNA"/>
</dbReference>
<organism evidence="2 3">
    <name type="scientific">Nonomuraea composti</name>
    <dbReference type="NCBI Taxonomy" id="2720023"/>
    <lineage>
        <taxon>Bacteria</taxon>
        <taxon>Bacillati</taxon>
        <taxon>Actinomycetota</taxon>
        <taxon>Actinomycetes</taxon>
        <taxon>Streptosporangiales</taxon>
        <taxon>Streptosporangiaceae</taxon>
        <taxon>Nonomuraea</taxon>
    </lineage>
</organism>
<evidence type="ECO:0000313" key="3">
    <source>
        <dbReference type="Proteomes" id="UP000696294"/>
    </source>
</evidence>
<name>A0ABX1B1A2_9ACTN</name>
<gene>
    <name evidence="2" type="ORF">HCN51_19510</name>
</gene>
<keyword evidence="3" id="KW-1185">Reference proteome</keyword>
<dbReference type="PANTHER" id="PTHR11575">
    <property type="entry name" value="5'-NUCLEOTIDASE-RELATED"/>
    <property type="match status" value="1"/>
</dbReference>
<evidence type="ECO:0000259" key="1">
    <source>
        <dbReference type="Pfam" id="PF00149"/>
    </source>
</evidence>
<protein>
    <submittedName>
        <fullName evidence="2">Bifunctional metallophosphatase/5'-nucleotidase</fullName>
    </submittedName>
</protein>
<dbReference type="InterPro" id="IPR004843">
    <property type="entry name" value="Calcineurin-like_PHP"/>
</dbReference>
<dbReference type="PANTHER" id="PTHR11575:SF24">
    <property type="entry name" value="5'-NUCLEOTIDASE"/>
    <property type="match status" value="1"/>
</dbReference>
<dbReference type="InterPro" id="IPR029052">
    <property type="entry name" value="Metallo-depent_PP-like"/>
</dbReference>
<feature type="domain" description="Calcineurin-like phosphoesterase" evidence="1">
    <location>
        <begin position="10"/>
        <end position="190"/>
    </location>
</feature>
<sequence>MLDGVVATVDVHSSFDRPTPMLAHLQAARRRALVVDAGDFFEGSGYYRLGGGAIERHVLLSLYDVLAPGNHGWRHHFEPDLRALTVCANAVDTTTGEPLFRTVRIERIGGRRVAVTAVIGMDAFATIPLAERIGHGVIRPELALQELYQRHRDAVDDWIVLSHTGFDHDLALATACPFVSVIFSGHCHSPQYGPARVRDSVVLKGPELGEGYAQVVRQDGGWAAHTSRFPEGIIVAPPVSALVAQLDAMRERLLQPIGLLSAPFRDAVLDRRRVLTLIATWLGSCHAAEAVLLNDTSLRPVHLGKVLREGDLMAIEPFANELVRAHLVTADLGTLSVQVGPLLVYPGPDMPRCAWTTRYLADTFLGGRWNGPPLALAPIVRTILTGQEGDAS</sequence>
<dbReference type="Proteomes" id="UP000696294">
    <property type="component" value="Unassembled WGS sequence"/>
</dbReference>
<dbReference type="Gene3D" id="3.60.21.10">
    <property type="match status" value="1"/>
</dbReference>